<protein>
    <recommendedName>
        <fullName evidence="2">GrpB domain protein</fullName>
    </recommendedName>
</protein>
<dbReference type="InterPro" id="IPR043519">
    <property type="entry name" value="NT_sf"/>
</dbReference>
<evidence type="ECO:0008006" key="2">
    <source>
        <dbReference type="Google" id="ProtNLM"/>
    </source>
</evidence>
<sequence length="183" mass="20064">MSPGVTAFSAIQAALSAALATVKVLSIEHVGSTSVQGMAAKPVIDIDIVVAEEDITAAIAALELNGYIYHVETASLDRYSFRYNNHQRHAKGTEEQMTGEVRRNVYICGPGSLSLKNHLVVREALRNDRELREEHSRVKMELAKNDHATLSDYVDGKDAILRKVLSRGGLSKEEIDDVGKGKY</sequence>
<gene>
    <name evidence="1" type="ORF">VC83_06430</name>
</gene>
<dbReference type="EMBL" id="KV441397">
    <property type="protein sequence ID" value="OAF58178.1"/>
    <property type="molecule type" value="Genomic_DNA"/>
</dbReference>
<dbReference type="VEuPathDB" id="FungiDB:GMDG_07656"/>
<dbReference type="PANTHER" id="PTHR34822">
    <property type="entry name" value="GRPB DOMAIN PROTEIN (AFU_ORTHOLOGUE AFUA_1G01530)"/>
    <property type="match status" value="1"/>
</dbReference>
<accession>A0A177A7N6</accession>
<dbReference type="eggNOG" id="ENOG502SEGQ">
    <property type="taxonomic scope" value="Eukaryota"/>
</dbReference>
<dbReference type="OrthoDB" id="630895at2759"/>
<dbReference type="RefSeq" id="XP_024323463.1">
    <property type="nucleotide sequence ID" value="XM_024470031.1"/>
</dbReference>
<dbReference type="Proteomes" id="UP000077154">
    <property type="component" value="Unassembled WGS sequence"/>
</dbReference>
<dbReference type="InterPro" id="IPR007344">
    <property type="entry name" value="GrpB/CoaE"/>
</dbReference>
<organism evidence="1">
    <name type="scientific">Pseudogymnoascus destructans</name>
    <dbReference type="NCBI Taxonomy" id="655981"/>
    <lineage>
        <taxon>Eukaryota</taxon>
        <taxon>Fungi</taxon>
        <taxon>Dikarya</taxon>
        <taxon>Ascomycota</taxon>
        <taxon>Pezizomycotina</taxon>
        <taxon>Leotiomycetes</taxon>
        <taxon>Thelebolales</taxon>
        <taxon>Thelebolaceae</taxon>
        <taxon>Pseudogymnoascus</taxon>
    </lineage>
</organism>
<dbReference type="GeneID" id="36289490"/>
<dbReference type="AlphaFoldDB" id="A0A177A7N6"/>
<dbReference type="SUPFAM" id="SSF81301">
    <property type="entry name" value="Nucleotidyltransferase"/>
    <property type="match status" value="1"/>
</dbReference>
<proteinExistence type="predicted"/>
<dbReference type="PANTHER" id="PTHR34822:SF1">
    <property type="entry name" value="GRPB FAMILY PROTEIN"/>
    <property type="match status" value="1"/>
</dbReference>
<dbReference type="Pfam" id="PF04229">
    <property type="entry name" value="GrpB"/>
    <property type="match status" value="1"/>
</dbReference>
<reference evidence="1" key="1">
    <citation type="submission" date="2016-03" db="EMBL/GenBank/DDBJ databases">
        <title>Updated assembly of Pseudogymnoascus destructans, the fungus causing white-nose syndrome of bats.</title>
        <authorList>
            <person name="Palmer J.M."/>
            <person name="Drees K.P."/>
            <person name="Foster J.T."/>
            <person name="Lindner D.L."/>
        </authorList>
    </citation>
    <scope>NUCLEOTIDE SEQUENCE [LARGE SCALE GENOMIC DNA]</scope>
    <source>
        <strain evidence="1">20631-21</strain>
    </source>
</reference>
<name>A0A177A7N6_9PEZI</name>
<evidence type="ECO:0000313" key="1">
    <source>
        <dbReference type="EMBL" id="OAF58178.1"/>
    </source>
</evidence>
<dbReference type="Gene3D" id="3.30.460.10">
    <property type="entry name" value="Beta Polymerase, domain 2"/>
    <property type="match status" value="1"/>
</dbReference>